<dbReference type="Pfam" id="PF12728">
    <property type="entry name" value="HTH_17"/>
    <property type="match status" value="1"/>
</dbReference>
<protein>
    <recommendedName>
        <fullName evidence="1">Helix-turn-helix domain-containing protein</fullName>
    </recommendedName>
</protein>
<dbReference type="RefSeq" id="WP_344422588.1">
    <property type="nucleotide sequence ID" value="NZ_BAAANN010000019.1"/>
</dbReference>
<name>A0ABP5CTC3_9PSEU</name>
<organism evidence="2 3">
    <name type="scientific">Amycolatopsis minnesotensis</name>
    <dbReference type="NCBI Taxonomy" id="337894"/>
    <lineage>
        <taxon>Bacteria</taxon>
        <taxon>Bacillati</taxon>
        <taxon>Actinomycetota</taxon>
        <taxon>Actinomycetes</taxon>
        <taxon>Pseudonocardiales</taxon>
        <taxon>Pseudonocardiaceae</taxon>
        <taxon>Amycolatopsis</taxon>
    </lineage>
</organism>
<dbReference type="EMBL" id="BAAANN010000019">
    <property type="protein sequence ID" value="GAA1968498.1"/>
    <property type="molecule type" value="Genomic_DNA"/>
</dbReference>
<evidence type="ECO:0000313" key="2">
    <source>
        <dbReference type="EMBL" id="GAA1968498.1"/>
    </source>
</evidence>
<evidence type="ECO:0000313" key="3">
    <source>
        <dbReference type="Proteomes" id="UP001501116"/>
    </source>
</evidence>
<dbReference type="InterPro" id="IPR010093">
    <property type="entry name" value="SinI_DNA-bd"/>
</dbReference>
<comment type="caution">
    <text evidence="2">The sequence shown here is derived from an EMBL/GenBank/DDBJ whole genome shotgun (WGS) entry which is preliminary data.</text>
</comment>
<dbReference type="InterPro" id="IPR041657">
    <property type="entry name" value="HTH_17"/>
</dbReference>
<reference evidence="3" key="1">
    <citation type="journal article" date="2019" name="Int. J. Syst. Evol. Microbiol.">
        <title>The Global Catalogue of Microorganisms (GCM) 10K type strain sequencing project: providing services to taxonomists for standard genome sequencing and annotation.</title>
        <authorList>
            <consortium name="The Broad Institute Genomics Platform"/>
            <consortium name="The Broad Institute Genome Sequencing Center for Infectious Disease"/>
            <person name="Wu L."/>
            <person name="Ma J."/>
        </authorList>
    </citation>
    <scope>NUCLEOTIDE SEQUENCE [LARGE SCALE GENOMIC DNA]</scope>
    <source>
        <strain evidence="3">JCM 14545</strain>
    </source>
</reference>
<proteinExistence type="predicted"/>
<dbReference type="Proteomes" id="UP001501116">
    <property type="component" value="Unassembled WGS sequence"/>
</dbReference>
<feature type="domain" description="Helix-turn-helix" evidence="1">
    <location>
        <begin position="97"/>
        <end position="146"/>
    </location>
</feature>
<evidence type="ECO:0000259" key="1">
    <source>
        <dbReference type="Pfam" id="PF12728"/>
    </source>
</evidence>
<sequence>MRRITRRPKTTAPKKTARIIQETYMRYKVVVTRVQVAERLIRASSEEDAATKVQAEFDRPYGYFGSWKTTGTELDVVEAEQTTAIQPAPLSTQGPLLLSLKDAAKALGLSYSTLYQMINHGDLDHVLLGTRKYVSREHLVEFIEHNTHKGYHRAR</sequence>
<keyword evidence="3" id="KW-1185">Reference proteome</keyword>
<dbReference type="NCBIfam" id="TIGR01764">
    <property type="entry name" value="excise"/>
    <property type="match status" value="1"/>
</dbReference>
<gene>
    <name evidence="2" type="ORF">GCM10009754_46850</name>
</gene>
<accession>A0ABP5CTC3</accession>